<reference evidence="1 2" key="1">
    <citation type="submission" date="2021-01" db="EMBL/GenBank/DDBJ databases">
        <title>Actinoplanes sp. nov. LDG1-01 isolated from lichen.</title>
        <authorList>
            <person name="Saeng-In P."/>
            <person name="Phongsopitanun W."/>
            <person name="Kanchanasin P."/>
            <person name="Yuki M."/>
            <person name="Kudo T."/>
            <person name="Ohkuma M."/>
            <person name="Tanasupawat S."/>
        </authorList>
    </citation>
    <scope>NUCLEOTIDE SEQUENCE [LARGE SCALE GENOMIC DNA]</scope>
    <source>
        <strain evidence="1 2">LDG1-01</strain>
    </source>
</reference>
<gene>
    <name evidence="1" type="ORF">JKJ07_46090</name>
</gene>
<name>A0ABS1W4M0_9ACTN</name>
<comment type="caution">
    <text evidence="1">The sequence shown here is derived from an EMBL/GenBank/DDBJ whole genome shotgun (WGS) entry which is preliminary data.</text>
</comment>
<proteinExistence type="predicted"/>
<sequence length="157" mass="16881">MLVQLNRNTATHDFTATATDLPINPATLPRTRGPLPAVAYFGHPGRVAGLPQHLPRGWSVRRAGDLDDLRPDEIVLFAGATEREVATARRVLPGRTMIVALVDEEAPAELVAAVLTAGADACVRGGQPAILAGHLVACRRRDLADRWSRLDTQGRRA</sequence>
<organism evidence="1 2">
    <name type="scientific">Paractinoplanes lichenicola</name>
    <dbReference type="NCBI Taxonomy" id="2802976"/>
    <lineage>
        <taxon>Bacteria</taxon>
        <taxon>Bacillati</taxon>
        <taxon>Actinomycetota</taxon>
        <taxon>Actinomycetes</taxon>
        <taxon>Micromonosporales</taxon>
        <taxon>Micromonosporaceae</taxon>
        <taxon>Paractinoplanes</taxon>
    </lineage>
</organism>
<evidence type="ECO:0000313" key="1">
    <source>
        <dbReference type="EMBL" id="MBL7261673.1"/>
    </source>
</evidence>
<keyword evidence="2" id="KW-1185">Reference proteome</keyword>
<dbReference type="RefSeq" id="WP_203078127.1">
    <property type="nucleotide sequence ID" value="NZ_JAENHO010000021.1"/>
</dbReference>
<accession>A0ABS1W4M0</accession>
<protein>
    <submittedName>
        <fullName evidence="1">Uncharacterized protein</fullName>
    </submittedName>
</protein>
<dbReference type="EMBL" id="JAENHO010000021">
    <property type="protein sequence ID" value="MBL7261673.1"/>
    <property type="molecule type" value="Genomic_DNA"/>
</dbReference>
<evidence type="ECO:0000313" key="2">
    <source>
        <dbReference type="Proteomes" id="UP000598996"/>
    </source>
</evidence>
<dbReference type="Proteomes" id="UP000598996">
    <property type="component" value="Unassembled WGS sequence"/>
</dbReference>